<feature type="compositionally biased region" description="Polar residues" evidence="1">
    <location>
        <begin position="945"/>
        <end position="959"/>
    </location>
</feature>
<name>A0A4Q1BB05_TREME</name>
<feature type="compositionally biased region" description="Low complexity" evidence="1">
    <location>
        <begin position="1040"/>
        <end position="1056"/>
    </location>
</feature>
<feature type="region of interest" description="Disordered" evidence="1">
    <location>
        <begin position="409"/>
        <end position="431"/>
    </location>
</feature>
<feature type="compositionally biased region" description="Acidic residues" evidence="1">
    <location>
        <begin position="1065"/>
        <end position="1077"/>
    </location>
</feature>
<keyword evidence="3" id="KW-1185">Reference proteome</keyword>
<feature type="compositionally biased region" description="Low complexity" evidence="1">
    <location>
        <begin position="972"/>
        <end position="982"/>
    </location>
</feature>
<dbReference type="InParanoid" id="A0A4Q1BB05"/>
<dbReference type="Proteomes" id="UP000289152">
    <property type="component" value="Unassembled WGS sequence"/>
</dbReference>
<feature type="region of interest" description="Disordered" evidence="1">
    <location>
        <begin position="885"/>
        <end position="1077"/>
    </location>
</feature>
<evidence type="ECO:0000313" key="3">
    <source>
        <dbReference type="Proteomes" id="UP000289152"/>
    </source>
</evidence>
<protein>
    <submittedName>
        <fullName evidence="2">Uncharacterized protein</fullName>
    </submittedName>
</protein>
<proteinExistence type="predicted"/>
<evidence type="ECO:0000256" key="1">
    <source>
        <dbReference type="SAM" id="MobiDB-lite"/>
    </source>
</evidence>
<feature type="compositionally biased region" description="Basic and acidic residues" evidence="1">
    <location>
        <begin position="719"/>
        <end position="739"/>
    </location>
</feature>
<organism evidence="2 3">
    <name type="scientific">Tremella mesenterica</name>
    <name type="common">Jelly fungus</name>
    <dbReference type="NCBI Taxonomy" id="5217"/>
    <lineage>
        <taxon>Eukaryota</taxon>
        <taxon>Fungi</taxon>
        <taxon>Dikarya</taxon>
        <taxon>Basidiomycota</taxon>
        <taxon>Agaricomycotina</taxon>
        <taxon>Tremellomycetes</taxon>
        <taxon>Tremellales</taxon>
        <taxon>Tremellaceae</taxon>
        <taxon>Tremella</taxon>
    </lineage>
</organism>
<dbReference type="OrthoDB" id="552194at2759"/>
<dbReference type="AlphaFoldDB" id="A0A4Q1BB05"/>
<dbReference type="EMBL" id="SDIL01000179">
    <property type="protein sequence ID" value="RXK34866.1"/>
    <property type="molecule type" value="Genomic_DNA"/>
</dbReference>
<feature type="compositionally biased region" description="Polar residues" evidence="1">
    <location>
        <begin position="645"/>
        <end position="656"/>
    </location>
</feature>
<feature type="compositionally biased region" description="Polar residues" evidence="1">
    <location>
        <begin position="1015"/>
        <end position="1031"/>
    </location>
</feature>
<feature type="region of interest" description="Disordered" evidence="1">
    <location>
        <begin position="697"/>
        <end position="751"/>
    </location>
</feature>
<gene>
    <name evidence="2" type="ORF">M231_07884</name>
</gene>
<accession>A0A4Q1BB05</accession>
<evidence type="ECO:0000313" key="2">
    <source>
        <dbReference type="EMBL" id="RXK34866.1"/>
    </source>
</evidence>
<comment type="caution">
    <text evidence="2">The sequence shown here is derived from an EMBL/GenBank/DDBJ whole genome shotgun (WGS) entry which is preliminary data.</text>
</comment>
<dbReference type="VEuPathDB" id="FungiDB:TREMEDRAFT_59407"/>
<reference evidence="2 3" key="1">
    <citation type="submission" date="2016-06" db="EMBL/GenBank/DDBJ databases">
        <title>Evolution of pathogenesis and genome organization in the Tremellales.</title>
        <authorList>
            <person name="Cuomo C."/>
            <person name="Litvintseva A."/>
            <person name="Heitman J."/>
            <person name="Chen Y."/>
            <person name="Sun S."/>
            <person name="Springer D."/>
            <person name="Dromer F."/>
            <person name="Young S."/>
            <person name="Zeng Q."/>
            <person name="Chapman S."/>
            <person name="Gujja S."/>
            <person name="Saif S."/>
            <person name="Birren B."/>
        </authorList>
    </citation>
    <scope>NUCLEOTIDE SEQUENCE [LARGE SCALE GENOMIC DNA]</scope>
    <source>
        <strain evidence="2 3">ATCC 28783</strain>
    </source>
</reference>
<feature type="region of interest" description="Disordered" evidence="1">
    <location>
        <begin position="642"/>
        <end position="663"/>
    </location>
</feature>
<feature type="compositionally biased region" description="Polar residues" evidence="1">
    <location>
        <begin position="705"/>
        <end position="718"/>
    </location>
</feature>
<sequence>MWLIKAVGAIHGQSYFTFALEQKKTYKVGRDKDCDIRFESKKVRPIEGTIEAKSWDLAHAQKPPELKWYSSPKKSGGFGKFKILLPMDEESVGSRDREDYGEGQESDQPGCYLHDHMGTGIELSDDAWFCAVWIDINIQHPKFKDESEETQSAMRRHCLAHTLAFDPSNKPTFVLSQTYCATPHCNYAVCYGIRILLPIYLEALLAKCNACWKKVADSQDSFALPPEEDPRFQPPLDPNLPNVRASVECWLPDPGRSALFEGWSIMGLRAERPPTEKRWLTAMGAKYTDIDIVSHPVSSGQDVIDRLKSWSEEIDASVGRSKALIVWFGNLKAELEKKGVKFSTWMIGLTCRLGIFVVSGVICWAAVKCGGVEEYLEAFGGPRPEHFPRNDPIVTTREPSPASISAIREASPEPLAQPATASPSRSYPPARHKHVEVIPSTYPEELETVAFKTAQAGRPLLEDVDTSVSALSQPAKKVGVLFPLLTIVLCRAEEQPLKRRAGRVADPFPAPIIEESVQPTQSQLHISRDSQSFNPPASSQPSILAPETVLESRVSQFQSRYKHIMTQLQTQGKASISSGTTRLKRRVGTRPALSFDLPTETVESVARQIEDEETAAEIRELYEQTKAESVQPRPVKRARLASVESHISNSRESSAEPSIRPQLSHVNKVVPSIAEEPESEEIEEIEDDFIQRTLRKAAEAKKSGRSQASGPSIKSITSGRKDTSRIKEPESAEPLEPKKPAGLPVNQPKDSQIAKDPAFLSAISDATKTKKAVDELDMEFNQLRIPKRGGEPGSTIVKTNVWNADHPDWNIVNDFDDDMRGNFIQIIKTDLFRKDQKRVPEVVDDGRPNFKKFKKKNIVRRDPLPLILAGPTLEDAEMGDREFRPYWPTQRANGKGRKATQVHDSDEEEDMPLLPSTRRAVLVDNDDDDMPPPSRTQRGRKKDQSTVPDTQQGTVTQSSRKTRAGSILSEASTTDTRSTATAKTRKPPARAAPTRGLAKRQPIVLEDSDDDGPSTLRSNSRSRNGMNGTDTNEADAQLWTAPRSRSTRSSGPTTATLGRRKLLVVDDDDDELVSPSS</sequence>